<dbReference type="Proteomes" id="UP000630923">
    <property type="component" value="Unassembled WGS sequence"/>
</dbReference>
<keyword evidence="2" id="KW-1185">Reference proteome</keyword>
<comment type="caution">
    <text evidence="1">The sequence shown here is derived from an EMBL/GenBank/DDBJ whole genome shotgun (WGS) entry which is preliminary data.</text>
</comment>
<gene>
    <name evidence="1" type="ORF">GCM10017044_10250</name>
</gene>
<evidence type="ECO:0000313" key="1">
    <source>
        <dbReference type="EMBL" id="GHF17773.1"/>
    </source>
</evidence>
<dbReference type="AlphaFoldDB" id="A0A919ANY9"/>
<evidence type="ECO:0000313" key="2">
    <source>
        <dbReference type="Proteomes" id="UP000630923"/>
    </source>
</evidence>
<reference evidence="1" key="2">
    <citation type="submission" date="2020-09" db="EMBL/GenBank/DDBJ databases">
        <authorList>
            <person name="Sun Q."/>
            <person name="Kim S."/>
        </authorList>
    </citation>
    <scope>NUCLEOTIDE SEQUENCE</scope>
    <source>
        <strain evidence="1">KCTC 42590</strain>
    </source>
</reference>
<organism evidence="1 2">
    <name type="scientific">Kordiimonas sediminis</name>
    <dbReference type="NCBI Taxonomy" id="1735581"/>
    <lineage>
        <taxon>Bacteria</taxon>
        <taxon>Pseudomonadati</taxon>
        <taxon>Pseudomonadota</taxon>
        <taxon>Alphaproteobacteria</taxon>
        <taxon>Kordiimonadales</taxon>
        <taxon>Kordiimonadaceae</taxon>
        <taxon>Kordiimonas</taxon>
    </lineage>
</organism>
<proteinExistence type="predicted"/>
<protein>
    <submittedName>
        <fullName evidence="1">Uncharacterized protein</fullName>
    </submittedName>
</protein>
<reference evidence="1" key="1">
    <citation type="journal article" date="2014" name="Int. J. Syst. Evol. Microbiol.">
        <title>Complete genome sequence of Corynebacterium casei LMG S-19264T (=DSM 44701T), isolated from a smear-ripened cheese.</title>
        <authorList>
            <consortium name="US DOE Joint Genome Institute (JGI-PGF)"/>
            <person name="Walter F."/>
            <person name="Albersmeier A."/>
            <person name="Kalinowski J."/>
            <person name="Ruckert C."/>
        </authorList>
    </citation>
    <scope>NUCLEOTIDE SEQUENCE</scope>
    <source>
        <strain evidence="1">KCTC 42590</strain>
    </source>
</reference>
<dbReference type="RefSeq" id="WP_191250478.1">
    <property type="nucleotide sequence ID" value="NZ_BNCI01000001.1"/>
</dbReference>
<sequence length="82" mass="9326">MEAPNLIMSGLSTRVVVEGHLLVFQVYKIETEPKGSLEVVGENNTPTAWDDLFDTDRAVKEETERTTREESLHFVEAFLFPD</sequence>
<accession>A0A919ANY9</accession>
<name>A0A919ANY9_9PROT</name>
<dbReference type="EMBL" id="BNCI01000001">
    <property type="protein sequence ID" value="GHF17773.1"/>
    <property type="molecule type" value="Genomic_DNA"/>
</dbReference>